<dbReference type="Pfam" id="PF01865">
    <property type="entry name" value="PhoU_div"/>
    <property type="match status" value="1"/>
</dbReference>
<dbReference type="Proteomes" id="UP000276232">
    <property type="component" value="Unassembled WGS sequence"/>
</dbReference>
<dbReference type="InterPro" id="IPR038078">
    <property type="entry name" value="PhoU-like_sf"/>
</dbReference>
<comment type="caution">
    <text evidence="2">The sequence shown here is derived from an EMBL/GenBank/DDBJ whole genome shotgun (WGS) entry which is preliminary data.</text>
</comment>
<reference evidence="2 3" key="1">
    <citation type="journal article" date="2015" name="Stand. Genomic Sci.">
        <title>Genomic Encyclopedia of Bacterial and Archaeal Type Strains, Phase III: the genomes of soil and plant-associated and newly described type strains.</title>
        <authorList>
            <person name="Whitman W.B."/>
            <person name="Woyke T."/>
            <person name="Klenk H.P."/>
            <person name="Zhou Y."/>
            <person name="Lilburn T.G."/>
            <person name="Beck B.J."/>
            <person name="De Vos P."/>
            <person name="Vandamme P."/>
            <person name="Eisen J.A."/>
            <person name="Garrity G."/>
            <person name="Hugenholtz P."/>
            <person name="Kyrpides N.C."/>
        </authorList>
    </citation>
    <scope>NUCLEOTIDE SEQUENCE [LARGE SCALE GENOMIC DNA]</scope>
    <source>
        <strain evidence="2 3">CECT 7306</strain>
    </source>
</reference>
<sequence>MRLRPRSQGSFPVLFGRVAGSVLAGAQVLAELLGGPAAARPALLARLVEAEHDADDAVHLVARRLTSTFGPPFARRDVQHLAQALDTCLDEITATARLVVVHRLETLPREVVDVAQVLVRQAELTVAAMPRVEQADRLAEYWVEVNRLDNRASEVLLGLRATTLDLAEQSGDLVRALRLRDVVERLEAATAAFERLAHVVETIALVEP</sequence>
<dbReference type="EMBL" id="RJKN01000005">
    <property type="protein sequence ID" value="ROP42823.1"/>
    <property type="molecule type" value="Genomic_DNA"/>
</dbReference>
<evidence type="ECO:0000313" key="3">
    <source>
        <dbReference type="Proteomes" id="UP000276232"/>
    </source>
</evidence>
<protein>
    <recommendedName>
        <fullName evidence="4">Phosphate transport regulator</fullName>
    </recommendedName>
</protein>
<dbReference type="Gene3D" id="1.20.58.220">
    <property type="entry name" value="Phosphate transport system protein phou homolog 2, domain 2"/>
    <property type="match status" value="1"/>
</dbReference>
<dbReference type="InterPro" id="IPR018445">
    <property type="entry name" value="Put_Phosphate_transp_reg"/>
</dbReference>
<dbReference type="InParanoid" id="A0A3N1HJX3"/>
<dbReference type="RefSeq" id="WP_123380210.1">
    <property type="nucleotide sequence ID" value="NZ_RJKN01000005.1"/>
</dbReference>
<dbReference type="OrthoDB" id="9797568at2"/>
<comment type="similarity">
    <text evidence="1">Belongs to the UPF0111 family.</text>
</comment>
<dbReference type="PANTHER" id="PTHR37298">
    <property type="entry name" value="UPF0111 PROTEIN YKAA"/>
    <property type="match status" value="1"/>
</dbReference>
<evidence type="ECO:0008006" key="4">
    <source>
        <dbReference type="Google" id="ProtNLM"/>
    </source>
</evidence>
<dbReference type="InterPro" id="IPR052912">
    <property type="entry name" value="UPF0111_domain"/>
</dbReference>
<keyword evidence="3" id="KW-1185">Reference proteome</keyword>
<evidence type="ECO:0000256" key="1">
    <source>
        <dbReference type="ARBA" id="ARBA00008591"/>
    </source>
</evidence>
<accession>A0A3N1HJX3</accession>
<dbReference type="PANTHER" id="PTHR37298:SF1">
    <property type="entry name" value="UPF0111 PROTEIN YKAA"/>
    <property type="match status" value="1"/>
</dbReference>
<dbReference type="AlphaFoldDB" id="A0A3N1HJX3"/>
<proteinExistence type="inferred from homology"/>
<gene>
    <name evidence="2" type="ORF">EDC03_2110</name>
</gene>
<name>A0A3N1HJX3_9ACTN</name>
<evidence type="ECO:0000313" key="2">
    <source>
        <dbReference type="EMBL" id="ROP42823.1"/>
    </source>
</evidence>
<organism evidence="2 3">
    <name type="scientific">Pseudokineococcus lusitanus</name>
    <dbReference type="NCBI Taxonomy" id="763993"/>
    <lineage>
        <taxon>Bacteria</taxon>
        <taxon>Bacillati</taxon>
        <taxon>Actinomycetota</taxon>
        <taxon>Actinomycetes</taxon>
        <taxon>Kineosporiales</taxon>
        <taxon>Kineosporiaceae</taxon>
        <taxon>Pseudokineococcus</taxon>
    </lineage>
</organism>